<dbReference type="EMBL" id="JAKKSL010000006">
    <property type="protein sequence ID" value="MCI2285775.1"/>
    <property type="molecule type" value="Genomic_DNA"/>
</dbReference>
<feature type="region of interest" description="Disordered" evidence="1">
    <location>
        <begin position="1"/>
        <end position="27"/>
    </location>
</feature>
<dbReference type="SUPFAM" id="SSF51395">
    <property type="entry name" value="FMN-linked oxidoreductases"/>
    <property type="match status" value="1"/>
</dbReference>
<accession>A0ABS9X6A7</accession>
<evidence type="ECO:0000313" key="2">
    <source>
        <dbReference type="EMBL" id="MCI2285775.1"/>
    </source>
</evidence>
<evidence type="ECO:0000256" key="1">
    <source>
        <dbReference type="SAM" id="MobiDB-lite"/>
    </source>
</evidence>
<gene>
    <name evidence="2" type="ORF">L3081_23340</name>
</gene>
<sequence length="78" mass="8411">MGSVGLDSDFTGEGSMDLSGTSNPTGIDGLLERLNNEEFDLVAIGRALLVDPNWVNKIKEQKEDEIAPFNKEALTSLS</sequence>
<comment type="caution">
    <text evidence="2">The sequence shown here is derived from an EMBL/GenBank/DDBJ whole genome shotgun (WGS) entry which is preliminary data.</text>
</comment>
<organism evidence="2 3">
    <name type="scientific">Colwellia maritima</name>
    <dbReference type="NCBI Taxonomy" id="2912588"/>
    <lineage>
        <taxon>Bacteria</taxon>
        <taxon>Pseudomonadati</taxon>
        <taxon>Pseudomonadota</taxon>
        <taxon>Gammaproteobacteria</taxon>
        <taxon>Alteromonadales</taxon>
        <taxon>Colwelliaceae</taxon>
        <taxon>Colwellia</taxon>
    </lineage>
</organism>
<reference evidence="2" key="1">
    <citation type="submission" date="2022-01" db="EMBL/GenBank/DDBJ databases">
        <title>Colwellia maritima, isolated from seawater.</title>
        <authorList>
            <person name="Kristyanto S."/>
            <person name="Jung J."/>
            <person name="Jeon C.O."/>
        </authorList>
    </citation>
    <scope>NUCLEOTIDE SEQUENCE</scope>
    <source>
        <strain evidence="2">MSW7</strain>
    </source>
</reference>
<dbReference type="Proteomes" id="UP001139646">
    <property type="component" value="Unassembled WGS sequence"/>
</dbReference>
<evidence type="ECO:0008006" key="4">
    <source>
        <dbReference type="Google" id="ProtNLM"/>
    </source>
</evidence>
<dbReference type="Gene3D" id="3.20.20.70">
    <property type="entry name" value="Aldolase class I"/>
    <property type="match status" value="1"/>
</dbReference>
<dbReference type="InterPro" id="IPR013785">
    <property type="entry name" value="Aldolase_TIM"/>
</dbReference>
<keyword evidence="3" id="KW-1185">Reference proteome</keyword>
<proteinExistence type="predicted"/>
<name>A0ABS9X6A7_9GAMM</name>
<protein>
    <recommendedName>
        <fullName evidence="4">NADH:flavin oxidoreductase/NADH oxidase N-terminal domain-containing protein</fullName>
    </recommendedName>
</protein>
<evidence type="ECO:0000313" key="3">
    <source>
        <dbReference type="Proteomes" id="UP001139646"/>
    </source>
</evidence>
<dbReference type="RefSeq" id="WP_242288680.1">
    <property type="nucleotide sequence ID" value="NZ_JAKKSL010000006.1"/>
</dbReference>